<reference evidence="2 3" key="1">
    <citation type="submission" date="2024-09" db="EMBL/GenBank/DDBJ databases">
        <authorList>
            <person name="Sun Q."/>
            <person name="Mori K."/>
        </authorList>
    </citation>
    <scope>NUCLEOTIDE SEQUENCE [LARGE SCALE GENOMIC DNA]</scope>
    <source>
        <strain evidence="2 3">CCM 7650</strain>
    </source>
</reference>
<feature type="domain" description="Predicted 3'-5' exonuclease PolB-like" evidence="1">
    <location>
        <begin position="93"/>
        <end position="229"/>
    </location>
</feature>
<keyword evidence="2" id="KW-0269">Exonuclease</keyword>
<dbReference type="RefSeq" id="WP_382386748.1">
    <property type="nucleotide sequence ID" value="NZ_JBHLWI010000013.1"/>
</dbReference>
<dbReference type="InterPro" id="IPR036397">
    <property type="entry name" value="RNaseH_sf"/>
</dbReference>
<keyword evidence="2" id="KW-0378">Hydrolase</keyword>
<accession>A0ABV6FRE0</accession>
<dbReference type="InterPro" id="IPR019288">
    <property type="entry name" value="3'-5'_exonuclease_PolB-like"/>
</dbReference>
<gene>
    <name evidence="2" type="ORF">ACFFIP_06390</name>
</gene>
<dbReference type="GO" id="GO:0004527">
    <property type="term" value="F:exonuclease activity"/>
    <property type="evidence" value="ECO:0007669"/>
    <property type="project" value="UniProtKB-KW"/>
</dbReference>
<protein>
    <submittedName>
        <fullName evidence="2">3'-5' exonuclease</fullName>
        <ecNumber evidence="2">3.1.-.-</ecNumber>
    </submittedName>
</protein>
<comment type="caution">
    <text evidence="2">The sequence shown here is derived from an EMBL/GenBank/DDBJ whole genome shotgun (WGS) entry which is preliminary data.</text>
</comment>
<dbReference type="EMBL" id="JBHLWI010000013">
    <property type="protein sequence ID" value="MFC0262306.1"/>
    <property type="molecule type" value="Genomic_DNA"/>
</dbReference>
<dbReference type="Proteomes" id="UP001589797">
    <property type="component" value="Unassembled WGS sequence"/>
</dbReference>
<sequence>MSNFFSELQNILFLDIETASAEADFEDLPERLKSEWIKKENHIKPKDESIESGSLFFNRAGIYAEFGKVICVGVGYFHFFAETGNLEFRTKTFCEETEYDTLDGFVQLLNKKPWVLCAHNGKEFDFPYLSRRILINRLPLPEPLQIAGKKPWEIRHLDTLELWKFGDYKHYTRLELLAAIFDIPTSKEDIDGSRVNETYYVQKNIKSIREYCLRDVWVTAQVYLAFEGIPPDMEIEIKNKDPE</sequence>
<evidence type="ECO:0000313" key="2">
    <source>
        <dbReference type="EMBL" id="MFC0262306.1"/>
    </source>
</evidence>
<dbReference type="CDD" id="cd05782">
    <property type="entry name" value="DNA_polB_like1_exo"/>
    <property type="match status" value="1"/>
</dbReference>
<keyword evidence="3" id="KW-1185">Reference proteome</keyword>
<dbReference type="Gene3D" id="3.30.420.10">
    <property type="entry name" value="Ribonuclease H-like superfamily/Ribonuclease H"/>
    <property type="match status" value="1"/>
</dbReference>
<evidence type="ECO:0000259" key="1">
    <source>
        <dbReference type="Pfam" id="PF10108"/>
    </source>
</evidence>
<keyword evidence="2" id="KW-0540">Nuclease</keyword>
<dbReference type="Pfam" id="PF10108">
    <property type="entry name" value="DNA_pol_B_exo2"/>
    <property type="match status" value="1"/>
</dbReference>
<dbReference type="EC" id="3.1.-.-" evidence="2"/>
<proteinExistence type="predicted"/>
<organism evidence="2 3">
    <name type="scientific">Fontibacter flavus</name>
    <dbReference type="NCBI Taxonomy" id="654838"/>
    <lineage>
        <taxon>Bacteria</taxon>
        <taxon>Pseudomonadati</taxon>
        <taxon>Bacteroidota</taxon>
        <taxon>Cytophagia</taxon>
        <taxon>Cytophagales</taxon>
        <taxon>Cyclobacteriaceae</taxon>
        <taxon>Fontibacter</taxon>
    </lineage>
</organism>
<dbReference type="InterPro" id="IPR012337">
    <property type="entry name" value="RNaseH-like_sf"/>
</dbReference>
<dbReference type="SUPFAM" id="SSF53098">
    <property type="entry name" value="Ribonuclease H-like"/>
    <property type="match status" value="1"/>
</dbReference>
<name>A0ABV6FRE0_9BACT</name>
<evidence type="ECO:0000313" key="3">
    <source>
        <dbReference type="Proteomes" id="UP001589797"/>
    </source>
</evidence>